<name>A0A0F9DQU4_9ZZZZ</name>
<keyword evidence="2" id="KW-0813">Transport</keyword>
<sequence>LFGFLGWQSLGGSPPLMPEPVKAAADAILGPVTFTLGVFVGLAVLYLARRFFVLPTVAWAGFSGSLLLMGLSLTDQQFAAIVTKPDNVPIVGMVYLLGFFTWLSASAAVKNDRRLAEGSPPIEKQYEGKVLVWPDLVYIELICMILVSVLLIVWSLGLTAPLEQPANPVVTPNPSKAPWYFLGLQEMLLFSDPWNVGVVVPCLIVLGLMAIPYLDCNKQGSGYYTIEQRRFAYVVFQFGFLALWVLLILIGTFMRGPNWNFFGLYEVRDPYKVLAINNVKLSEYFWVMLLGRGVPEVPLGSGPLAQFGHIVWREIAGMVFLAGYFVGLPALLGRTVFRDLRSQMTRGRYTIMVVLLLLMLTLPLKMILRWTMNLSYIVSIPEYFFNF</sequence>
<evidence type="ECO:0000256" key="3">
    <source>
        <dbReference type="ARBA" id="ARBA00022617"/>
    </source>
</evidence>
<dbReference type="SUPFAM" id="SSF81648">
    <property type="entry name" value="a domain/subunit of cytochrome bc1 complex (Ubiquinol-cytochrome c reductase)"/>
    <property type="match status" value="1"/>
</dbReference>
<comment type="subcellular location">
    <subcellularLocation>
        <location evidence="1">Membrane</location>
        <topology evidence="1">Multi-pass membrane protein</topology>
    </subcellularLocation>
</comment>
<organism evidence="12">
    <name type="scientific">marine sediment metagenome</name>
    <dbReference type="NCBI Taxonomy" id="412755"/>
    <lineage>
        <taxon>unclassified sequences</taxon>
        <taxon>metagenomes</taxon>
        <taxon>ecological metagenomes</taxon>
    </lineage>
</organism>
<keyword evidence="4 10" id="KW-0812">Transmembrane</keyword>
<dbReference type="GO" id="GO:0016491">
    <property type="term" value="F:oxidoreductase activity"/>
    <property type="evidence" value="ECO:0007669"/>
    <property type="project" value="InterPro"/>
</dbReference>
<dbReference type="Gene3D" id="1.20.810.10">
    <property type="entry name" value="Cytochrome Bc1 Complex, Chain C"/>
    <property type="match status" value="1"/>
</dbReference>
<reference evidence="12" key="1">
    <citation type="journal article" date="2015" name="Nature">
        <title>Complex archaea that bridge the gap between prokaryotes and eukaryotes.</title>
        <authorList>
            <person name="Spang A."/>
            <person name="Saw J.H."/>
            <person name="Jorgensen S.L."/>
            <person name="Zaremba-Niedzwiedzka K."/>
            <person name="Martijn J."/>
            <person name="Lind A.E."/>
            <person name="van Eijk R."/>
            <person name="Schleper C."/>
            <person name="Guy L."/>
            <person name="Ettema T.J."/>
        </authorList>
    </citation>
    <scope>NUCLEOTIDE SEQUENCE</scope>
</reference>
<gene>
    <name evidence="12" type="ORF">LCGC14_2517380</name>
</gene>
<keyword evidence="8" id="KW-0408">Iron</keyword>
<evidence type="ECO:0000256" key="4">
    <source>
        <dbReference type="ARBA" id="ARBA00022692"/>
    </source>
</evidence>
<feature type="transmembrane region" description="Helical" evidence="10">
    <location>
        <begin position="315"/>
        <end position="337"/>
    </location>
</feature>
<evidence type="ECO:0000256" key="1">
    <source>
        <dbReference type="ARBA" id="ARBA00004141"/>
    </source>
</evidence>
<comment type="caution">
    <text evidence="12">The sequence shown here is derived from an EMBL/GenBank/DDBJ whole genome shotgun (WGS) entry which is preliminary data.</text>
</comment>
<evidence type="ECO:0000256" key="8">
    <source>
        <dbReference type="ARBA" id="ARBA00023004"/>
    </source>
</evidence>
<dbReference type="GO" id="GO:0046872">
    <property type="term" value="F:metal ion binding"/>
    <property type="evidence" value="ECO:0007669"/>
    <property type="project" value="UniProtKB-KW"/>
</dbReference>
<feature type="domain" description="Cytochrome b/b6 C-terminal region profile" evidence="11">
    <location>
        <begin position="117"/>
        <end position="251"/>
    </location>
</feature>
<evidence type="ECO:0000259" key="11">
    <source>
        <dbReference type="PROSITE" id="PS51003"/>
    </source>
</evidence>
<feature type="non-terminal residue" evidence="12">
    <location>
        <position position="1"/>
    </location>
</feature>
<dbReference type="InterPro" id="IPR027387">
    <property type="entry name" value="Cytb/b6-like_sf"/>
</dbReference>
<evidence type="ECO:0000256" key="6">
    <source>
        <dbReference type="ARBA" id="ARBA00022982"/>
    </source>
</evidence>
<accession>A0A0F9DQU4</accession>
<dbReference type="PROSITE" id="PS51003">
    <property type="entry name" value="CYTB_CTER"/>
    <property type="match status" value="1"/>
</dbReference>
<proteinExistence type="predicted"/>
<keyword evidence="5" id="KW-0479">Metal-binding</keyword>
<feature type="transmembrane region" description="Helical" evidence="10">
    <location>
        <begin position="52"/>
        <end position="70"/>
    </location>
</feature>
<feature type="transmembrane region" description="Helical" evidence="10">
    <location>
        <begin position="234"/>
        <end position="254"/>
    </location>
</feature>
<protein>
    <recommendedName>
        <fullName evidence="11">Cytochrome b/b6 C-terminal region profile domain-containing protein</fullName>
    </recommendedName>
</protein>
<feature type="transmembrane region" description="Helical" evidence="10">
    <location>
        <begin position="130"/>
        <end position="154"/>
    </location>
</feature>
<dbReference type="InterPro" id="IPR005798">
    <property type="entry name" value="Cyt_b/b6_C"/>
</dbReference>
<dbReference type="InterPro" id="IPR036150">
    <property type="entry name" value="Cyt_b/b6_C_sf"/>
</dbReference>
<evidence type="ECO:0000313" key="12">
    <source>
        <dbReference type="EMBL" id="KKL14273.1"/>
    </source>
</evidence>
<feature type="transmembrane region" description="Helical" evidence="10">
    <location>
        <begin position="349"/>
        <end position="368"/>
    </location>
</feature>
<keyword evidence="3" id="KW-0349">Heme</keyword>
<dbReference type="EMBL" id="LAZR01040523">
    <property type="protein sequence ID" value="KKL14273.1"/>
    <property type="molecule type" value="Genomic_DNA"/>
</dbReference>
<feature type="transmembrane region" description="Helical" evidence="10">
    <location>
        <begin position="194"/>
        <end position="214"/>
    </location>
</feature>
<feature type="transmembrane region" description="Helical" evidence="10">
    <location>
        <begin position="90"/>
        <end position="109"/>
    </location>
</feature>
<evidence type="ECO:0000256" key="7">
    <source>
        <dbReference type="ARBA" id="ARBA00022989"/>
    </source>
</evidence>
<dbReference type="GO" id="GO:0009055">
    <property type="term" value="F:electron transfer activity"/>
    <property type="evidence" value="ECO:0007669"/>
    <property type="project" value="InterPro"/>
</dbReference>
<keyword evidence="6" id="KW-0249">Electron transport</keyword>
<evidence type="ECO:0000256" key="10">
    <source>
        <dbReference type="SAM" id="Phobius"/>
    </source>
</evidence>
<dbReference type="GO" id="GO:0016020">
    <property type="term" value="C:membrane"/>
    <property type="evidence" value="ECO:0007669"/>
    <property type="project" value="UniProtKB-SubCell"/>
</dbReference>
<evidence type="ECO:0000256" key="9">
    <source>
        <dbReference type="ARBA" id="ARBA00023136"/>
    </source>
</evidence>
<feature type="transmembrane region" description="Helical" evidence="10">
    <location>
        <begin position="23"/>
        <end position="45"/>
    </location>
</feature>
<keyword evidence="9 10" id="KW-0472">Membrane</keyword>
<dbReference type="Pfam" id="PF00032">
    <property type="entry name" value="Cytochrom_B_C"/>
    <property type="match status" value="1"/>
</dbReference>
<evidence type="ECO:0000256" key="2">
    <source>
        <dbReference type="ARBA" id="ARBA00022448"/>
    </source>
</evidence>
<evidence type="ECO:0000256" key="5">
    <source>
        <dbReference type="ARBA" id="ARBA00022723"/>
    </source>
</evidence>
<dbReference type="AlphaFoldDB" id="A0A0F9DQU4"/>
<keyword evidence="7 10" id="KW-1133">Transmembrane helix</keyword>